<evidence type="ECO:0000256" key="1">
    <source>
        <dbReference type="ARBA" id="ARBA00022729"/>
    </source>
</evidence>
<dbReference type="PROSITE" id="PS00785">
    <property type="entry name" value="5_NUCLEOTIDASE_1"/>
    <property type="match status" value="1"/>
</dbReference>
<dbReference type="InterPro" id="IPR006146">
    <property type="entry name" value="5'-Nucleotdase_CS"/>
</dbReference>
<sequence length="572" mass="61347">MKKILSIFLMLVMVLSLSTVSMAADDTTVNLTIVHTNDTHARIQSANGIIGFAKISTKVNELRAANPNLLLVDVGDTFHGQTIATLVKGESIAKVLNAMGYDVMVPGNHDFNYGQDRLLELKGMLNFPMISANIENEDGTHYLPGFTIKTIGGLKVGIFGLTTPETAYKTHPDNVTGLTFQNPIERAKDMVDLLKDNVDVLVCVGHIGEDAGSEFTSKKIIEAVDGIDVFVDGHSHTTKPDGEMVNNTLLVQTGSYDANLGIVNLTVTNGQITAKTAELFTIEEAADLADDPAVIDVIADVAAANALITEVKVGETSVLLEGTRELVRTGETNLGNLITNAMLYETGAQIAITNGGGIRDSIQAGDITKGDVITVLPFGNYIITLDVKGSDIITALENGLTDYPAAKGAFPHVAGITFTFDPEKPAMERVTSVMFNGMELDPDKYYSVATNDFMAAGGDGFTSLGASKQTGEFAALDEALIEYLDVVDPASVKVEGRVNLYDPNAPVTEPEVTQPEVTQPEEMTMTYTIVSGDVLWKIAQMYDTTWEELAKLNNLEDPNMIFPGNTLVVPAK</sequence>
<dbReference type="PRINTS" id="PR01607">
    <property type="entry name" value="APYRASEFAMLY"/>
</dbReference>
<dbReference type="Gene3D" id="3.90.780.10">
    <property type="entry name" value="5'-Nucleotidase, C-terminal domain"/>
    <property type="match status" value="1"/>
</dbReference>
<dbReference type="InterPro" id="IPR018392">
    <property type="entry name" value="LysM"/>
</dbReference>
<dbReference type="PANTHER" id="PTHR11575:SF24">
    <property type="entry name" value="5'-NUCLEOTIDASE"/>
    <property type="match status" value="1"/>
</dbReference>
<comment type="caution">
    <text evidence="4">The sequence shown here is derived from an EMBL/GenBank/DDBJ whole genome shotgun (WGS) entry which is preliminary data.</text>
</comment>
<dbReference type="RefSeq" id="WP_281094783.1">
    <property type="nucleotide sequence ID" value="NZ_JARYZI010000008.1"/>
</dbReference>
<dbReference type="Gene3D" id="3.10.350.10">
    <property type="entry name" value="LysM domain"/>
    <property type="match status" value="1"/>
</dbReference>
<dbReference type="Gene3D" id="3.60.21.10">
    <property type="match status" value="1"/>
</dbReference>
<keyword evidence="1 2" id="KW-0732">Signal</keyword>
<reference evidence="4 5" key="1">
    <citation type="submission" date="2023-04" db="EMBL/GenBank/DDBJ databases">
        <title>Fusibacter bizertensis strain WBS, isolated from littoral bottom sediments of the Arctic seas - biochemical and genomic analysis.</title>
        <authorList>
            <person name="Brioukhanov A.L."/>
        </authorList>
    </citation>
    <scope>NUCLEOTIDE SEQUENCE [LARGE SCALE GENOMIC DNA]</scope>
    <source>
        <strain evidence="4 5">WBS</strain>
    </source>
</reference>
<feature type="signal peptide" evidence="2">
    <location>
        <begin position="1"/>
        <end position="23"/>
    </location>
</feature>
<dbReference type="Proteomes" id="UP001158045">
    <property type="component" value="Unassembled WGS sequence"/>
</dbReference>
<keyword evidence="2" id="KW-0547">Nucleotide-binding</keyword>
<dbReference type="SUPFAM" id="SSF54106">
    <property type="entry name" value="LysM domain"/>
    <property type="match status" value="1"/>
</dbReference>
<dbReference type="InterPro" id="IPR008334">
    <property type="entry name" value="5'-Nucleotdase_C"/>
</dbReference>
<dbReference type="SUPFAM" id="SSF55816">
    <property type="entry name" value="5'-nucleotidase (syn. UDP-sugar hydrolase), C-terminal domain"/>
    <property type="match status" value="1"/>
</dbReference>
<dbReference type="InterPro" id="IPR006179">
    <property type="entry name" value="5_nucleotidase/apyrase"/>
</dbReference>
<dbReference type="Pfam" id="PF02872">
    <property type="entry name" value="5_nucleotid_C"/>
    <property type="match status" value="1"/>
</dbReference>
<dbReference type="PROSITE" id="PS51782">
    <property type="entry name" value="LYSM"/>
    <property type="match status" value="1"/>
</dbReference>
<dbReference type="PANTHER" id="PTHR11575">
    <property type="entry name" value="5'-NUCLEOTIDASE-RELATED"/>
    <property type="match status" value="1"/>
</dbReference>
<keyword evidence="2" id="KW-0378">Hydrolase</keyword>
<dbReference type="Pfam" id="PF01476">
    <property type="entry name" value="LysM"/>
    <property type="match status" value="1"/>
</dbReference>
<keyword evidence="5" id="KW-1185">Reference proteome</keyword>
<dbReference type="CDD" id="cd00118">
    <property type="entry name" value="LysM"/>
    <property type="match status" value="1"/>
</dbReference>
<evidence type="ECO:0000313" key="4">
    <source>
        <dbReference type="EMBL" id="MDH8678890.1"/>
    </source>
</evidence>
<dbReference type="InterPro" id="IPR036779">
    <property type="entry name" value="LysM_dom_sf"/>
</dbReference>
<dbReference type="InterPro" id="IPR029052">
    <property type="entry name" value="Metallo-depent_PP-like"/>
</dbReference>
<evidence type="ECO:0000313" key="5">
    <source>
        <dbReference type="Proteomes" id="UP001158045"/>
    </source>
</evidence>
<dbReference type="EMBL" id="JARYZI010000008">
    <property type="protein sequence ID" value="MDH8678890.1"/>
    <property type="molecule type" value="Genomic_DNA"/>
</dbReference>
<proteinExistence type="inferred from homology"/>
<dbReference type="Pfam" id="PF00149">
    <property type="entry name" value="Metallophos"/>
    <property type="match status" value="1"/>
</dbReference>
<feature type="chain" id="PRO_5045005786" evidence="2">
    <location>
        <begin position="24"/>
        <end position="572"/>
    </location>
</feature>
<gene>
    <name evidence="4" type="ORF">QE109_12060</name>
</gene>
<dbReference type="SUPFAM" id="SSF56300">
    <property type="entry name" value="Metallo-dependent phosphatases"/>
    <property type="match status" value="1"/>
</dbReference>
<dbReference type="SMART" id="SM00257">
    <property type="entry name" value="LysM"/>
    <property type="match status" value="1"/>
</dbReference>
<dbReference type="InterPro" id="IPR036907">
    <property type="entry name" value="5'-Nucleotdase_C_sf"/>
</dbReference>
<comment type="similarity">
    <text evidence="2">Belongs to the 5'-nucleotidase family.</text>
</comment>
<organism evidence="4 5">
    <name type="scientific">Fusibacter bizertensis</name>
    <dbReference type="NCBI Taxonomy" id="1488331"/>
    <lineage>
        <taxon>Bacteria</taxon>
        <taxon>Bacillati</taxon>
        <taxon>Bacillota</taxon>
        <taxon>Clostridia</taxon>
        <taxon>Eubacteriales</taxon>
        <taxon>Eubacteriales Family XII. Incertae Sedis</taxon>
        <taxon>Fusibacter</taxon>
    </lineage>
</organism>
<dbReference type="InterPro" id="IPR004843">
    <property type="entry name" value="Calcineurin-like_PHP"/>
</dbReference>
<evidence type="ECO:0000259" key="3">
    <source>
        <dbReference type="PROSITE" id="PS51782"/>
    </source>
</evidence>
<feature type="domain" description="LysM" evidence="3">
    <location>
        <begin position="525"/>
        <end position="569"/>
    </location>
</feature>
<accession>A0ABT6NEQ0</accession>
<name>A0ABT6NEQ0_9FIRM</name>
<evidence type="ECO:0000256" key="2">
    <source>
        <dbReference type="RuleBase" id="RU362119"/>
    </source>
</evidence>
<protein>
    <submittedName>
        <fullName evidence="4">5'-nucleotidase C-terminal domain-containing protein</fullName>
    </submittedName>
</protein>